<accession>A0AA37MEG0</accession>
<comment type="caution">
    <text evidence="2">The sequence shown here is derived from an EMBL/GenBank/DDBJ whole genome shotgun (WGS) entry which is preliminary data.</text>
</comment>
<evidence type="ECO:0000313" key="3">
    <source>
        <dbReference type="Proteomes" id="UP000887043"/>
    </source>
</evidence>
<proteinExistence type="predicted"/>
<keyword evidence="1" id="KW-0732">Signal</keyword>
<dbReference type="Proteomes" id="UP000887043">
    <property type="component" value="Unassembled WGS sequence"/>
</dbReference>
<evidence type="ECO:0000313" key="2">
    <source>
        <dbReference type="EMBL" id="GJG28343.1"/>
    </source>
</evidence>
<gene>
    <name evidence="2" type="ORF">PRRU23_20430</name>
</gene>
<dbReference type="AlphaFoldDB" id="A0AA37MEG0"/>
<feature type="signal peptide" evidence="1">
    <location>
        <begin position="1"/>
        <end position="18"/>
    </location>
</feature>
<evidence type="ECO:0000256" key="1">
    <source>
        <dbReference type="SAM" id="SignalP"/>
    </source>
</evidence>
<sequence length="90" mass="10256">MRFLLIFIMFACSLSAFSQNISSQVDSVVIKYVSWNLITDISVDCTNYEACIDYKTYSESTPHGLKKLMKELNKLNMSSKSGEDIRCKLV</sequence>
<organism evidence="2 3">
    <name type="scientific">Segatella bryantii</name>
    <name type="common">Prevotella bryantii</name>
    <dbReference type="NCBI Taxonomy" id="77095"/>
    <lineage>
        <taxon>Bacteria</taxon>
        <taxon>Pseudomonadati</taxon>
        <taxon>Bacteroidota</taxon>
        <taxon>Bacteroidia</taxon>
        <taxon>Bacteroidales</taxon>
        <taxon>Prevotellaceae</taxon>
        <taxon>Segatella</taxon>
    </lineage>
</organism>
<name>A0AA37MEG0_SEGBR</name>
<protein>
    <submittedName>
        <fullName evidence="2">Uncharacterized protein</fullName>
    </submittedName>
</protein>
<reference evidence="2" key="1">
    <citation type="submission" date="2021-08" db="EMBL/GenBank/DDBJ databases">
        <title>Prevotella lacticifex sp. nov., isolated from rumen of cow.</title>
        <authorList>
            <person name="Shinkai T."/>
            <person name="Ikeyama N."/>
            <person name="Kumagai M."/>
            <person name="Ohmori H."/>
            <person name="Sakamoto M."/>
            <person name="Ohkuma M."/>
            <person name="Mitsumori M."/>
        </authorList>
    </citation>
    <scope>NUCLEOTIDE SEQUENCE</scope>
    <source>
        <strain evidence="2">DSM 11371</strain>
    </source>
</reference>
<feature type="chain" id="PRO_5041410343" evidence="1">
    <location>
        <begin position="19"/>
        <end position="90"/>
    </location>
</feature>
<dbReference type="EMBL" id="BPTR01000001">
    <property type="protein sequence ID" value="GJG28343.1"/>
    <property type="molecule type" value="Genomic_DNA"/>
</dbReference>